<evidence type="ECO:0000259" key="6">
    <source>
        <dbReference type="Pfam" id="PF02776"/>
    </source>
</evidence>
<dbReference type="InterPro" id="IPR047210">
    <property type="entry name" value="TPP_PYR_POXB-like"/>
</dbReference>
<dbReference type="Gene3D" id="3.40.50.970">
    <property type="match status" value="2"/>
</dbReference>
<dbReference type="AlphaFoldDB" id="A0A327XA51"/>
<dbReference type="SUPFAM" id="SSF52467">
    <property type="entry name" value="DHS-like NAD/FAD-binding domain"/>
    <property type="match status" value="1"/>
</dbReference>
<feature type="domain" description="Thiamine pyrophosphate enzyme N-terminal TPP-binding" evidence="6">
    <location>
        <begin position="23"/>
        <end position="140"/>
    </location>
</feature>
<dbReference type="PANTHER" id="PTHR42981:SF2">
    <property type="entry name" value="PYRUVATE DEHYDROGENASE [UBIQUINONE]"/>
    <property type="match status" value="1"/>
</dbReference>
<accession>A0A327XA51</accession>
<dbReference type="InterPro" id="IPR012001">
    <property type="entry name" value="Thiamin_PyroP_enz_TPP-bd_dom"/>
</dbReference>
<keyword evidence="8" id="KW-1185">Reference proteome</keyword>
<sequence>METEQLVQTAQTGVMTTADPAQTTADILIDKLIAWQVEVVFGLIGDGINPIMEALRKRQDKIKFIAVRHEEAGAFMAAGYAKYTGKLGVCLGTSGPGAVHLMNGLWDAAMENTPVLAITGAPFHDLLGTQYVQEVDTVSMVKDIAVYNVMINGPQQAQTVVDLACRTALTTPGVAHLAIAKDIQKKPLSEDKASKDGENLRASSTYMPRIETPVTGELDATAALLNAGNKVMILAGRGALAARAEVEQVAEKLGAPVAKALLGKALLPDDSPYTTGGIGHLGTLPSKQMMEECDTLLILGSNMPYVDFYPKDGRARAVQIDRDPKRIGLRYPVEIGINGDVQATLKALLPKLQAKTDRSFLQLAQQRMADWRKTIAQVENEDAKLIKPQFLVAEVSRLLNDDAVIAIDTGAHTVFTARHWQIRPNQKVAVSGNLATMAPGLPYTIAAQLAYPGRQCVAMVGDGGFTMLMGEMVTAVRYNLPVKVVVFKNNSLSMDYYEQEALGYPVYGADLTSIDFAKVAEACGAEGYRCTQKDEVTSTLTSAFASNRPAVIEVLVDPDQAPAAPDKVAQNKFE</sequence>
<dbReference type="Proteomes" id="UP000248790">
    <property type="component" value="Unassembled WGS sequence"/>
</dbReference>
<evidence type="ECO:0000256" key="1">
    <source>
        <dbReference type="ARBA" id="ARBA00007812"/>
    </source>
</evidence>
<dbReference type="InterPro" id="IPR012000">
    <property type="entry name" value="Thiamin_PyroP_enz_cen_dom"/>
</dbReference>
<dbReference type="Pfam" id="PF02776">
    <property type="entry name" value="TPP_enzyme_N"/>
    <property type="match status" value="1"/>
</dbReference>
<comment type="similarity">
    <text evidence="1 3">Belongs to the TPP enzyme family.</text>
</comment>
<feature type="domain" description="Thiamine pyrophosphate enzyme central" evidence="4">
    <location>
        <begin position="219"/>
        <end position="348"/>
    </location>
</feature>
<protein>
    <submittedName>
        <fullName evidence="7">Pyruvate dehydrogenase (Quinone)/pyruvate oxidase/pyruvate decarboxylase</fullName>
    </submittedName>
</protein>
<feature type="domain" description="Thiamine pyrophosphate enzyme TPP-binding" evidence="5">
    <location>
        <begin position="408"/>
        <end position="554"/>
    </location>
</feature>
<dbReference type="InterPro" id="IPR011766">
    <property type="entry name" value="TPP_enzyme_TPP-bd"/>
</dbReference>
<keyword evidence="7" id="KW-0670">Pyruvate</keyword>
<evidence type="ECO:0000259" key="4">
    <source>
        <dbReference type="Pfam" id="PF00205"/>
    </source>
</evidence>
<organism evidence="7 8">
    <name type="scientific">Larkinella arboricola</name>
    <dbReference type="NCBI Taxonomy" id="643671"/>
    <lineage>
        <taxon>Bacteria</taxon>
        <taxon>Pseudomonadati</taxon>
        <taxon>Bacteroidota</taxon>
        <taxon>Cytophagia</taxon>
        <taxon>Cytophagales</taxon>
        <taxon>Spirosomataceae</taxon>
        <taxon>Larkinella</taxon>
    </lineage>
</organism>
<dbReference type="InterPro" id="IPR047211">
    <property type="entry name" value="POXB-like"/>
</dbReference>
<dbReference type="Gene3D" id="3.40.50.1220">
    <property type="entry name" value="TPP-binding domain"/>
    <property type="match status" value="1"/>
</dbReference>
<dbReference type="InterPro" id="IPR000399">
    <property type="entry name" value="TPP-bd_CS"/>
</dbReference>
<dbReference type="GO" id="GO:0003824">
    <property type="term" value="F:catalytic activity"/>
    <property type="evidence" value="ECO:0007669"/>
    <property type="project" value="InterPro"/>
</dbReference>
<dbReference type="PANTHER" id="PTHR42981">
    <property type="entry name" value="PYRUVATE DEHYDROGENASE [UBIQUINONE]"/>
    <property type="match status" value="1"/>
</dbReference>
<gene>
    <name evidence="7" type="ORF">LX87_02265</name>
</gene>
<evidence type="ECO:0000313" key="7">
    <source>
        <dbReference type="EMBL" id="RAK00557.1"/>
    </source>
</evidence>
<evidence type="ECO:0000259" key="5">
    <source>
        <dbReference type="Pfam" id="PF02775"/>
    </source>
</evidence>
<dbReference type="RefSeq" id="WP_211325294.1">
    <property type="nucleotide sequence ID" value="NZ_QLMC01000002.1"/>
</dbReference>
<comment type="caution">
    <text evidence="7">The sequence shown here is derived from an EMBL/GenBank/DDBJ whole genome shotgun (WGS) entry which is preliminary data.</text>
</comment>
<dbReference type="Pfam" id="PF02775">
    <property type="entry name" value="TPP_enzyme_C"/>
    <property type="match status" value="1"/>
</dbReference>
<name>A0A327XA51_LARAB</name>
<reference evidence="7 8" key="1">
    <citation type="submission" date="2018-06" db="EMBL/GenBank/DDBJ databases">
        <title>Genomic Encyclopedia of Archaeal and Bacterial Type Strains, Phase II (KMG-II): from individual species to whole genera.</title>
        <authorList>
            <person name="Goeker M."/>
        </authorList>
    </citation>
    <scope>NUCLEOTIDE SEQUENCE [LARGE SCALE GENOMIC DNA]</scope>
    <source>
        <strain evidence="7 8">DSM 21851</strain>
    </source>
</reference>
<dbReference type="InterPro" id="IPR047212">
    <property type="entry name" value="TPP_POXB-like"/>
</dbReference>
<evidence type="ECO:0000256" key="3">
    <source>
        <dbReference type="RuleBase" id="RU362132"/>
    </source>
</evidence>
<dbReference type="InterPro" id="IPR029061">
    <property type="entry name" value="THDP-binding"/>
</dbReference>
<dbReference type="CDD" id="cd02014">
    <property type="entry name" value="TPP_POX"/>
    <property type="match status" value="1"/>
</dbReference>
<dbReference type="PROSITE" id="PS00187">
    <property type="entry name" value="TPP_ENZYMES"/>
    <property type="match status" value="1"/>
</dbReference>
<dbReference type="EMBL" id="QLMC01000002">
    <property type="protein sequence ID" value="RAK00557.1"/>
    <property type="molecule type" value="Genomic_DNA"/>
</dbReference>
<evidence type="ECO:0000313" key="8">
    <source>
        <dbReference type="Proteomes" id="UP000248790"/>
    </source>
</evidence>
<keyword evidence="2 3" id="KW-0786">Thiamine pyrophosphate</keyword>
<dbReference type="GO" id="GO:0019752">
    <property type="term" value="P:carboxylic acid metabolic process"/>
    <property type="evidence" value="ECO:0007669"/>
    <property type="project" value="UniProtKB-ARBA"/>
</dbReference>
<dbReference type="GO" id="GO:0000287">
    <property type="term" value="F:magnesium ion binding"/>
    <property type="evidence" value="ECO:0007669"/>
    <property type="project" value="InterPro"/>
</dbReference>
<dbReference type="GO" id="GO:0030976">
    <property type="term" value="F:thiamine pyrophosphate binding"/>
    <property type="evidence" value="ECO:0007669"/>
    <property type="project" value="InterPro"/>
</dbReference>
<dbReference type="FunFam" id="3.40.50.970:FF:000007">
    <property type="entry name" value="Acetolactate synthase"/>
    <property type="match status" value="1"/>
</dbReference>
<proteinExistence type="inferred from homology"/>
<dbReference type="InterPro" id="IPR029035">
    <property type="entry name" value="DHS-like_NAD/FAD-binding_dom"/>
</dbReference>
<dbReference type="SUPFAM" id="SSF52518">
    <property type="entry name" value="Thiamin diphosphate-binding fold (THDP-binding)"/>
    <property type="match status" value="2"/>
</dbReference>
<dbReference type="Pfam" id="PF00205">
    <property type="entry name" value="TPP_enzyme_M"/>
    <property type="match status" value="1"/>
</dbReference>
<evidence type="ECO:0000256" key="2">
    <source>
        <dbReference type="ARBA" id="ARBA00023052"/>
    </source>
</evidence>
<dbReference type="CDD" id="cd07039">
    <property type="entry name" value="TPP_PYR_POX"/>
    <property type="match status" value="1"/>
</dbReference>